<dbReference type="OrthoDB" id="5393261at2759"/>
<evidence type="ECO:0000313" key="1">
    <source>
        <dbReference type="EMBL" id="EON69930.1"/>
    </source>
</evidence>
<dbReference type="RefSeq" id="XP_007785247.1">
    <property type="nucleotide sequence ID" value="XM_007787057.1"/>
</dbReference>
<protein>
    <submittedName>
        <fullName evidence="1">Uncharacterized protein</fullName>
    </submittedName>
</protein>
<keyword evidence="2" id="KW-1185">Reference proteome</keyword>
<organism evidence="1 2">
    <name type="scientific">Coniosporium apollinis (strain CBS 100218)</name>
    <name type="common">Rock-inhabiting black yeast</name>
    <dbReference type="NCBI Taxonomy" id="1168221"/>
    <lineage>
        <taxon>Eukaryota</taxon>
        <taxon>Fungi</taxon>
        <taxon>Dikarya</taxon>
        <taxon>Ascomycota</taxon>
        <taxon>Pezizomycotina</taxon>
        <taxon>Dothideomycetes</taxon>
        <taxon>Dothideomycetes incertae sedis</taxon>
        <taxon>Coniosporium</taxon>
    </lineage>
</organism>
<reference evidence="2" key="1">
    <citation type="submission" date="2012-06" db="EMBL/GenBank/DDBJ databases">
        <title>The genome sequence of Coniosporium apollinis CBS 100218.</title>
        <authorList>
            <consortium name="The Broad Institute Genome Sequencing Platform"/>
            <person name="Cuomo C."/>
            <person name="Gorbushina A."/>
            <person name="Noack S."/>
            <person name="Walker B."/>
            <person name="Young S.K."/>
            <person name="Zeng Q."/>
            <person name="Gargeya S."/>
            <person name="Fitzgerald M."/>
            <person name="Haas B."/>
            <person name="Abouelleil A."/>
            <person name="Alvarado L."/>
            <person name="Arachchi H.M."/>
            <person name="Berlin A.M."/>
            <person name="Chapman S.B."/>
            <person name="Goldberg J."/>
            <person name="Griggs A."/>
            <person name="Gujja S."/>
            <person name="Hansen M."/>
            <person name="Howarth C."/>
            <person name="Imamovic A."/>
            <person name="Larimer J."/>
            <person name="McCowan C."/>
            <person name="Montmayeur A."/>
            <person name="Murphy C."/>
            <person name="Neiman D."/>
            <person name="Pearson M."/>
            <person name="Priest M."/>
            <person name="Roberts A."/>
            <person name="Saif S."/>
            <person name="Shea T."/>
            <person name="Sisk P."/>
            <person name="Sykes S."/>
            <person name="Wortman J."/>
            <person name="Nusbaum C."/>
            <person name="Birren B."/>
        </authorList>
    </citation>
    <scope>NUCLEOTIDE SEQUENCE [LARGE SCALE GENOMIC DNA]</scope>
    <source>
        <strain evidence="2">CBS 100218</strain>
    </source>
</reference>
<dbReference type="EMBL" id="JH767642">
    <property type="protein sequence ID" value="EON69930.1"/>
    <property type="molecule type" value="Genomic_DNA"/>
</dbReference>
<gene>
    <name evidence="1" type="ORF">W97_09195</name>
</gene>
<dbReference type="AlphaFoldDB" id="R7Z6W3"/>
<dbReference type="Proteomes" id="UP000016924">
    <property type="component" value="Unassembled WGS sequence"/>
</dbReference>
<proteinExistence type="predicted"/>
<evidence type="ECO:0000313" key="2">
    <source>
        <dbReference type="Proteomes" id="UP000016924"/>
    </source>
</evidence>
<accession>R7Z6W3</accession>
<sequence length="261" mass="29453">MVSIPYPDKQPSEHAVHAAVQTIAAELDVVLPRNEGHPYEVGVDMAYHGLGRLKGRRHIESLSDQLDALRWRLRVQEPVFLAALSLWDQGLLSLNGLESPIDWEAESDDVRIITGYLDCFALLGRLDPMDLQEALRGYFPAPRTWLAVLIVRSRADPAAVMESLIRSGKLGVLDEKKWGRVDKRFVSDSEAMMIATERVQPQYGFWLPHGEEIMSAAPQILERYQAIRSAYNQFFENDAVDAWGDAEPFLAAIKSLVEIRK</sequence>
<dbReference type="HOGENOM" id="CLU_1065641_0_0_1"/>
<name>R7Z6W3_CONA1</name>
<dbReference type="eggNOG" id="ENOG502SRUB">
    <property type="taxonomic scope" value="Eukaryota"/>
</dbReference>
<dbReference type="GeneID" id="19906506"/>